<organism evidence="2 3">
    <name type="scientific">Cellvibrio fibrivorans</name>
    <dbReference type="NCBI Taxonomy" id="126350"/>
    <lineage>
        <taxon>Bacteria</taxon>
        <taxon>Pseudomonadati</taxon>
        <taxon>Pseudomonadota</taxon>
        <taxon>Gammaproteobacteria</taxon>
        <taxon>Cellvibrionales</taxon>
        <taxon>Cellvibrionaceae</taxon>
        <taxon>Cellvibrio</taxon>
    </lineage>
</organism>
<comment type="caution">
    <text evidence="2">The sequence shown here is derived from an EMBL/GenBank/DDBJ whole genome shotgun (WGS) entry which is preliminary data.</text>
</comment>
<proteinExistence type="predicted"/>
<dbReference type="PANTHER" id="PTHR31270">
    <property type="entry name" value="GLUTAMINYL-PEPTIDE CYCLOTRANSFERASE"/>
    <property type="match status" value="1"/>
</dbReference>
<dbReference type="InterPro" id="IPR015943">
    <property type="entry name" value="WD40/YVTN_repeat-like_dom_sf"/>
</dbReference>
<dbReference type="PANTHER" id="PTHR31270:SF1">
    <property type="entry name" value="GLUTAMINYL-PEPTIDE CYCLOTRANSFERASE"/>
    <property type="match status" value="1"/>
</dbReference>
<protein>
    <submittedName>
        <fullName evidence="2">Glutamine cyclotransferase</fullName>
    </submittedName>
</protein>
<dbReference type="InterPro" id="IPR007788">
    <property type="entry name" value="QCT"/>
</dbReference>
<dbReference type="SUPFAM" id="SSF50969">
    <property type="entry name" value="YVTN repeat-like/Quinoprotein amine dehydrogenase"/>
    <property type="match status" value="1"/>
</dbReference>
<dbReference type="Gene3D" id="2.130.10.10">
    <property type="entry name" value="YVTN repeat-like/Quinoprotein amine dehydrogenase"/>
    <property type="match status" value="1"/>
</dbReference>
<reference evidence="2 3" key="1">
    <citation type="submission" date="2023-07" db="EMBL/GenBank/DDBJ databases">
        <title>Sorghum-associated microbial communities from plants grown in Nebraska, USA.</title>
        <authorList>
            <person name="Schachtman D."/>
        </authorList>
    </citation>
    <scope>NUCLEOTIDE SEQUENCE [LARGE SCALE GENOMIC DNA]</scope>
    <source>
        <strain evidence="2 3">BE190</strain>
    </source>
</reference>
<dbReference type="InterPro" id="IPR011044">
    <property type="entry name" value="Quino_amine_DH_bsu"/>
</dbReference>
<name>A0ABU1UY54_9GAMM</name>
<dbReference type="EMBL" id="JAVDVX010000003">
    <property type="protein sequence ID" value="MDR7090123.1"/>
    <property type="molecule type" value="Genomic_DNA"/>
</dbReference>
<dbReference type="RefSeq" id="WP_310072199.1">
    <property type="nucleotide sequence ID" value="NZ_JAVDVX010000003.1"/>
</dbReference>
<evidence type="ECO:0000256" key="1">
    <source>
        <dbReference type="SAM" id="SignalP"/>
    </source>
</evidence>
<keyword evidence="1" id="KW-0732">Signal</keyword>
<accession>A0ABU1UY54</accession>
<evidence type="ECO:0000313" key="2">
    <source>
        <dbReference type="EMBL" id="MDR7090123.1"/>
    </source>
</evidence>
<feature type="chain" id="PRO_5046785349" evidence="1">
    <location>
        <begin position="27"/>
        <end position="265"/>
    </location>
</feature>
<dbReference type="Proteomes" id="UP001253595">
    <property type="component" value="Unassembled WGS sequence"/>
</dbReference>
<sequence>MNQFICALLCTSLFFIANLLPATACAATPITFEVLAERTHKPTLFTQGLLVDGDHFYESSGLYNQSLLVTYPIAEPAGTWAKISAPFTKKQVVPSRYFAEGLALLGDKLYLLTWQEQTLLVYDKATLNYQKSISYQGEGWGLTSDGKQLIRSDGSDTLYFHNTDTFAVIKTLKVSNDDLAVSKLNELEFAQGFIWANIWHDDRIVKIDPATGEVVGELNLSQLKHALALKNSEQVLNGIAWDEKRQAFWITGKNWPKMFLVRINH</sequence>
<feature type="signal peptide" evidence="1">
    <location>
        <begin position="1"/>
        <end position="26"/>
    </location>
</feature>
<gene>
    <name evidence="2" type="ORF">J2X05_002145</name>
</gene>
<dbReference type="Pfam" id="PF05096">
    <property type="entry name" value="Glu_cyclase_2"/>
    <property type="match status" value="1"/>
</dbReference>
<keyword evidence="3" id="KW-1185">Reference proteome</keyword>
<evidence type="ECO:0000313" key="3">
    <source>
        <dbReference type="Proteomes" id="UP001253595"/>
    </source>
</evidence>